<feature type="compositionally biased region" description="Polar residues" evidence="1">
    <location>
        <begin position="1"/>
        <end position="18"/>
    </location>
</feature>
<dbReference type="HOGENOM" id="CLU_2905845_0_0_1"/>
<evidence type="ECO:0000256" key="1">
    <source>
        <dbReference type="SAM" id="MobiDB-lite"/>
    </source>
</evidence>
<sequence>MNRISSGRRSSAPRTSLGVTRAHGGRCSFPRRSKPLSTKSVGSRGQVDRAHMGIRRRSAFGL</sequence>
<reference evidence="3" key="2">
    <citation type="submission" date="2015-01" db="EMBL/GenBank/DDBJ databases">
        <title>Evolutionary Origins and Diversification of the Mycorrhizal Mutualists.</title>
        <authorList>
            <consortium name="DOE Joint Genome Institute"/>
            <consortium name="Mycorrhizal Genomics Consortium"/>
            <person name="Kohler A."/>
            <person name="Kuo A."/>
            <person name="Nagy L.G."/>
            <person name="Floudas D."/>
            <person name="Copeland A."/>
            <person name="Barry K.W."/>
            <person name="Cichocki N."/>
            <person name="Veneault-Fourrey C."/>
            <person name="LaButti K."/>
            <person name="Lindquist E.A."/>
            <person name="Lipzen A."/>
            <person name="Lundell T."/>
            <person name="Morin E."/>
            <person name="Murat C."/>
            <person name="Riley R."/>
            <person name="Ohm R."/>
            <person name="Sun H."/>
            <person name="Tunlid A."/>
            <person name="Henrissat B."/>
            <person name="Grigoriev I.V."/>
            <person name="Hibbett D.S."/>
            <person name="Martin F."/>
        </authorList>
    </citation>
    <scope>NUCLEOTIDE SEQUENCE [LARGE SCALE GENOMIC DNA]</scope>
    <source>
        <strain evidence="3">MUT 4182</strain>
    </source>
</reference>
<keyword evidence="3" id="KW-1185">Reference proteome</keyword>
<feature type="compositionally biased region" description="Basic residues" evidence="1">
    <location>
        <begin position="52"/>
        <end position="62"/>
    </location>
</feature>
<dbReference type="AlphaFoldDB" id="A0A0C3L014"/>
<dbReference type="EMBL" id="KN823015">
    <property type="protein sequence ID" value="KIO27013.1"/>
    <property type="molecule type" value="Genomic_DNA"/>
</dbReference>
<name>A0A0C3L014_9AGAM</name>
<protein>
    <submittedName>
        <fullName evidence="2">Uncharacterized protein</fullName>
    </submittedName>
</protein>
<gene>
    <name evidence="2" type="ORF">M407DRAFT_195067</name>
</gene>
<reference evidence="2 3" key="1">
    <citation type="submission" date="2014-04" db="EMBL/GenBank/DDBJ databases">
        <authorList>
            <consortium name="DOE Joint Genome Institute"/>
            <person name="Kuo A."/>
            <person name="Girlanda M."/>
            <person name="Perotto S."/>
            <person name="Kohler A."/>
            <person name="Nagy L.G."/>
            <person name="Floudas D."/>
            <person name="Copeland A."/>
            <person name="Barry K.W."/>
            <person name="Cichocki N."/>
            <person name="Veneault-Fourrey C."/>
            <person name="LaButti K."/>
            <person name="Lindquist E.A."/>
            <person name="Lipzen A."/>
            <person name="Lundell T."/>
            <person name="Morin E."/>
            <person name="Murat C."/>
            <person name="Sun H."/>
            <person name="Tunlid A."/>
            <person name="Henrissat B."/>
            <person name="Grigoriev I.V."/>
            <person name="Hibbett D.S."/>
            <person name="Martin F."/>
            <person name="Nordberg H.P."/>
            <person name="Cantor M.N."/>
            <person name="Hua S.X."/>
        </authorList>
    </citation>
    <scope>NUCLEOTIDE SEQUENCE [LARGE SCALE GENOMIC DNA]</scope>
    <source>
        <strain evidence="2 3">MUT 4182</strain>
    </source>
</reference>
<proteinExistence type="predicted"/>
<evidence type="ECO:0000313" key="2">
    <source>
        <dbReference type="EMBL" id="KIO27013.1"/>
    </source>
</evidence>
<evidence type="ECO:0000313" key="3">
    <source>
        <dbReference type="Proteomes" id="UP000054248"/>
    </source>
</evidence>
<accession>A0A0C3L014</accession>
<feature type="region of interest" description="Disordered" evidence="1">
    <location>
        <begin position="1"/>
        <end position="62"/>
    </location>
</feature>
<dbReference type="Proteomes" id="UP000054248">
    <property type="component" value="Unassembled WGS sequence"/>
</dbReference>
<organism evidence="2 3">
    <name type="scientific">Tulasnella calospora MUT 4182</name>
    <dbReference type="NCBI Taxonomy" id="1051891"/>
    <lineage>
        <taxon>Eukaryota</taxon>
        <taxon>Fungi</taxon>
        <taxon>Dikarya</taxon>
        <taxon>Basidiomycota</taxon>
        <taxon>Agaricomycotina</taxon>
        <taxon>Agaricomycetes</taxon>
        <taxon>Cantharellales</taxon>
        <taxon>Tulasnellaceae</taxon>
        <taxon>Tulasnella</taxon>
    </lineage>
</organism>